<keyword evidence="5 6" id="KW-0592">Phosphate transport</keyword>
<evidence type="ECO:0000256" key="1">
    <source>
        <dbReference type="ARBA" id="ARBA00002841"/>
    </source>
</evidence>
<dbReference type="GO" id="GO:0043190">
    <property type="term" value="C:ATP-binding cassette (ABC) transporter complex"/>
    <property type="evidence" value="ECO:0007669"/>
    <property type="project" value="InterPro"/>
</dbReference>
<evidence type="ECO:0000256" key="3">
    <source>
        <dbReference type="ARBA" id="ARBA00011529"/>
    </source>
</evidence>
<feature type="binding site" evidence="7">
    <location>
        <begin position="138"/>
        <end position="140"/>
    </location>
    <ligand>
        <name>phosphate</name>
        <dbReference type="ChEBI" id="CHEBI:43474"/>
    </ligand>
</feature>
<dbReference type="RefSeq" id="WP_014448694.1">
    <property type="nucleotide sequence ID" value="NC_017094.1"/>
</dbReference>
<dbReference type="PANTHER" id="PTHR42996:SF1">
    <property type="entry name" value="PHOSPHATE-BINDING PROTEIN PSTS"/>
    <property type="match status" value="1"/>
</dbReference>
<dbReference type="AlphaFoldDB" id="I0ILQ2"/>
<dbReference type="STRING" id="1162668.LFE_0483"/>
<evidence type="ECO:0000313" key="10">
    <source>
        <dbReference type="Proteomes" id="UP000007382"/>
    </source>
</evidence>
<feature type="binding site" evidence="7">
    <location>
        <position position="35"/>
    </location>
    <ligand>
        <name>phosphate</name>
        <dbReference type="ChEBI" id="CHEBI:43474"/>
    </ligand>
</feature>
<dbReference type="GO" id="GO:0042301">
    <property type="term" value="F:phosphate ion binding"/>
    <property type="evidence" value="ECO:0007669"/>
    <property type="project" value="InterPro"/>
</dbReference>
<gene>
    <name evidence="9" type="ordered locus">LFE_0483</name>
</gene>
<dbReference type="Gene3D" id="3.40.190.10">
    <property type="entry name" value="Periplasmic binding protein-like II"/>
    <property type="match status" value="2"/>
</dbReference>
<proteinExistence type="inferred from homology"/>
<evidence type="ECO:0000256" key="5">
    <source>
        <dbReference type="ARBA" id="ARBA00022592"/>
    </source>
</evidence>
<evidence type="ECO:0000256" key="4">
    <source>
        <dbReference type="ARBA" id="ARBA00022448"/>
    </source>
</evidence>
<dbReference type="InterPro" id="IPR005673">
    <property type="entry name" value="ABC_phos-bd_PstS"/>
</dbReference>
<comment type="similarity">
    <text evidence="2 6">Belongs to the PstS family.</text>
</comment>
<dbReference type="Pfam" id="PF12849">
    <property type="entry name" value="PBP_like_2"/>
    <property type="match status" value="1"/>
</dbReference>
<organism evidence="9 10">
    <name type="scientific">Leptospirillum ferrooxidans (strain C2-3)</name>
    <dbReference type="NCBI Taxonomy" id="1162668"/>
    <lineage>
        <taxon>Bacteria</taxon>
        <taxon>Pseudomonadati</taxon>
        <taxon>Nitrospirota</taxon>
        <taxon>Nitrospiria</taxon>
        <taxon>Nitrospirales</taxon>
        <taxon>Nitrospiraceae</taxon>
        <taxon>Leptospirillum</taxon>
    </lineage>
</organism>
<evidence type="ECO:0000256" key="6">
    <source>
        <dbReference type="PIRNR" id="PIRNR002756"/>
    </source>
</evidence>
<dbReference type="InterPro" id="IPR050962">
    <property type="entry name" value="Phosphate-bind_PstS"/>
</dbReference>
<comment type="function">
    <text evidence="1">Part of the ABC transporter complex PstSACB involved in phosphate import.</text>
</comment>
<accession>I0ILQ2</accession>
<reference evidence="9 10" key="1">
    <citation type="journal article" date="2012" name="J. Bacteriol.">
        <title>Complete Genome Sequence of Leptospirillum ferrooxidans Strain C2-3, Isolated from a Fresh Volcanic Ash Deposit on the Island of Miyake, Japan.</title>
        <authorList>
            <person name="Fujimura R."/>
            <person name="Sato Y."/>
            <person name="Nishizawa T."/>
            <person name="Oshima K."/>
            <person name="Kim S.-W."/>
            <person name="Hattori M."/>
            <person name="Kamijo T."/>
            <person name="Ohta H."/>
        </authorList>
    </citation>
    <scope>NUCLEOTIDE SEQUENCE [LARGE SCALE GENOMIC DNA]</scope>
    <source>
        <strain evidence="9 10">C2-3</strain>
    </source>
</reference>
<dbReference type="SUPFAM" id="SSF53850">
    <property type="entry name" value="Periplasmic binding protein-like II"/>
    <property type="match status" value="1"/>
</dbReference>
<evidence type="ECO:0000313" key="9">
    <source>
        <dbReference type="EMBL" id="BAM06201.1"/>
    </source>
</evidence>
<reference evidence="10" key="2">
    <citation type="submission" date="2012-03" db="EMBL/GenBank/DDBJ databases">
        <title>The complete genome sequence of the pioneer microbe on fresh volcanic deposit, Leptospirillum ferrooxidans strain C2-3.</title>
        <authorList>
            <person name="Fujimura R."/>
            <person name="Sato Y."/>
            <person name="Nishizawa T."/>
            <person name="Nanba K."/>
            <person name="Oshima K."/>
            <person name="Hattori M."/>
            <person name="Kamijo T."/>
            <person name="Ohta H."/>
        </authorList>
    </citation>
    <scope>NUCLEOTIDE SEQUENCE [LARGE SCALE GENOMIC DNA]</scope>
    <source>
        <strain evidence="10">C2-3</strain>
    </source>
</reference>
<dbReference type="CDD" id="cd13565">
    <property type="entry name" value="PBP2_PstS"/>
    <property type="match status" value="1"/>
</dbReference>
<feature type="binding site" evidence="7">
    <location>
        <begin position="5"/>
        <end position="7"/>
    </location>
    <ligand>
        <name>phosphate</name>
        <dbReference type="ChEBI" id="CHEBI:43474"/>
    </ligand>
</feature>
<evidence type="ECO:0000256" key="7">
    <source>
        <dbReference type="PIRSR" id="PIRSR002756-1"/>
    </source>
</evidence>
<dbReference type="HOGENOM" id="CLU_034528_1_2_0"/>
<dbReference type="NCBIfam" id="TIGR00975">
    <property type="entry name" value="3a0107s03"/>
    <property type="match status" value="1"/>
</dbReference>
<dbReference type="eggNOG" id="COG0226">
    <property type="taxonomic scope" value="Bacteria"/>
</dbReference>
<evidence type="ECO:0000256" key="2">
    <source>
        <dbReference type="ARBA" id="ARBA00008725"/>
    </source>
</evidence>
<feature type="binding site" evidence="7">
    <location>
        <position position="53"/>
    </location>
    <ligand>
        <name>phosphate</name>
        <dbReference type="ChEBI" id="CHEBI:43474"/>
    </ligand>
</feature>
<dbReference type="PATRIC" id="fig|1162668.3.peg.567"/>
<dbReference type="GO" id="GO:0035435">
    <property type="term" value="P:phosphate ion transmembrane transport"/>
    <property type="evidence" value="ECO:0007669"/>
    <property type="project" value="InterPro"/>
</dbReference>
<dbReference type="PANTHER" id="PTHR42996">
    <property type="entry name" value="PHOSPHATE-BINDING PROTEIN PSTS"/>
    <property type="match status" value="1"/>
</dbReference>
<keyword evidence="10" id="KW-1185">Reference proteome</keyword>
<dbReference type="PIRSF" id="PIRSF002756">
    <property type="entry name" value="PstS"/>
    <property type="match status" value="1"/>
</dbReference>
<protein>
    <recommendedName>
        <fullName evidence="6">Phosphate-binding protein</fullName>
    </recommendedName>
</protein>
<name>I0ILQ2_LEPFC</name>
<sequence length="329" mass="36648">MISGSSALFPLEQVWSQEYMKQHKNTHISVLSTGSGFGITNAANGNIMIGASDTYLTKGLRARFSNLVSIPVAFEDAEIIYNIPKLDKTIRLNMDGPTIARIYLGKIKYWDDPAIMVMNHKVTLPHQLIKVIHRADSSGTTFVFTDYLNQTSQDWQENVGRDMLPSWPTGSGYSGSDSLVAAVMATPGAIGYAGLGWILEYHLKSAALKNRDGEFVVGSIKTIQAAGQAALQDPTFPQDFNRSIVYHFHGKNLYPDANFEFWMVNKNLPGETMRDVKTLLEWVLTTGQDPKYTEKMGFAPIPFRPIKSRLTHILNRLLPGNSYQERSPG</sequence>
<dbReference type="KEGG" id="lfc:LFE_0483"/>
<dbReference type="InterPro" id="IPR024370">
    <property type="entry name" value="PBP_domain"/>
</dbReference>
<feature type="domain" description="PBP" evidence="8">
    <location>
        <begin position="2"/>
        <end position="236"/>
    </location>
</feature>
<comment type="subunit">
    <text evidence="3">The complex is composed of two ATP-binding proteins (PstB), two transmembrane proteins (PstC and PstA) and a solute-binding protein (PstS).</text>
</comment>
<dbReference type="EMBL" id="AP012342">
    <property type="protein sequence ID" value="BAM06201.1"/>
    <property type="molecule type" value="Genomic_DNA"/>
</dbReference>
<keyword evidence="4 6" id="KW-0813">Transport</keyword>
<evidence type="ECO:0000259" key="8">
    <source>
        <dbReference type="Pfam" id="PF12849"/>
    </source>
</evidence>
<dbReference type="Proteomes" id="UP000007382">
    <property type="component" value="Chromosome"/>
</dbReference>